<evidence type="ECO:0000313" key="10">
    <source>
        <dbReference type="EMBL" id="MFB9886653.1"/>
    </source>
</evidence>
<keyword evidence="11" id="KW-1185">Reference proteome</keyword>
<dbReference type="InterPro" id="IPR014729">
    <property type="entry name" value="Rossmann-like_a/b/a_fold"/>
</dbReference>
<keyword evidence="1 7" id="KW-0436">Ligase</keyword>
<keyword evidence="8" id="KW-0648">Protein biosynthesis</keyword>
<dbReference type="NCBIfam" id="TIGR03838">
    <property type="entry name" value="queuosine_YadB"/>
    <property type="match status" value="1"/>
</dbReference>
<proteinExistence type="inferred from homology"/>
<dbReference type="EMBL" id="JBHLZN010000002">
    <property type="protein sequence ID" value="MFB9886653.1"/>
    <property type="molecule type" value="Genomic_DNA"/>
</dbReference>
<keyword evidence="4 7" id="KW-0862">Zinc</keyword>
<feature type="binding site" evidence="7">
    <location>
        <position position="100"/>
    </location>
    <ligand>
        <name>Zn(2+)</name>
        <dbReference type="ChEBI" id="CHEBI:29105"/>
    </ligand>
</feature>
<dbReference type="Pfam" id="PF00749">
    <property type="entry name" value="tRNA-synt_1c"/>
    <property type="match status" value="1"/>
</dbReference>
<evidence type="ECO:0000256" key="4">
    <source>
        <dbReference type="ARBA" id="ARBA00022833"/>
    </source>
</evidence>
<evidence type="ECO:0000256" key="1">
    <source>
        <dbReference type="ARBA" id="ARBA00022598"/>
    </source>
</evidence>
<dbReference type="InterPro" id="IPR000924">
    <property type="entry name" value="Glu/Gln-tRNA-synth"/>
</dbReference>
<evidence type="ECO:0000259" key="9">
    <source>
        <dbReference type="Pfam" id="PF00749"/>
    </source>
</evidence>
<evidence type="ECO:0000313" key="11">
    <source>
        <dbReference type="Proteomes" id="UP001589628"/>
    </source>
</evidence>
<dbReference type="InterPro" id="IPR022380">
    <property type="entry name" value="Glu-Q_tRNA(Asp)_Synthase"/>
</dbReference>
<keyword evidence="2 7" id="KW-0479">Metal-binding</keyword>
<protein>
    <recommendedName>
        <fullName evidence="7">Glutamyl-Q tRNA(Asp) synthetase</fullName>
        <shortName evidence="7">Glu-Q-RSs</shortName>
        <ecNumber evidence="7">6.1.1.-</ecNumber>
    </recommendedName>
</protein>
<keyword evidence="6 7" id="KW-0030">Aminoacyl-tRNA synthetase</keyword>
<feature type="binding site" evidence="7">
    <location>
        <position position="175"/>
    </location>
    <ligand>
        <name>L-glutamate</name>
        <dbReference type="ChEBI" id="CHEBI:29985"/>
    </ligand>
</feature>
<keyword evidence="5 7" id="KW-0067">ATP-binding</keyword>
<evidence type="ECO:0000256" key="7">
    <source>
        <dbReference type="HAMAP-Rule" id="MF_01428"/>
    </source>
</evidence>
<dbReference type="PRINTS" id="PR00987">
    <property type="entry name" value="TRNASYNTHGLU"/>
</dbReference>
<evidence type="ECO:0000256" key="5">
    <source>
        <dbReference type="ARBA" id="ARBA00022840"/>
    </source>
</evidence>
<feature type="binding site" evidence="7">
    <location>
        <position position="234"/>
    </location>
    <ligand>
        <name>ATP</name>
        <dbReference type="ChEBI" id="CHEBI:30616"/>
    </ligand>
</feature>
<evidence type="ECO:0000256" key="6">
    <source>
        <dbReference type="ARBA" id="ARBA00023146"/>
    </source>
</evidence>
<dbReference type="Gene3D" id="3.40.50.620">
    <property type="entry name" value="HUPs"/>
    <property type="match status" value="1"/>
</dbReference>
<feature type="short sequence motif" description="'HIGH' region" evidence="7">
    <location>
        <begin position="11"/>
        <end position="21"/>
    </location>
</feature>
<feature type="binding site" evidence="7">
    <location>
        <position position="193"/>
    </location>
    <ligand>
        <name>L-glutamate</name>
        <dbReference type="ChEBI" id="CHEBI:29985"/>
    </ligand>
</feature>
<accession>A0ABV5ZBM1</accession>
<feature type="binding site" evidence="7">
    <location>
        <position position="102"/>
    </location>
    <ligand>
        <name>Zn(2+)</name>
        <dbReference type="ChEBI" id="CHEBI:29105"/>
    </ligand>
</feature>
<dbReference type="NCBIfam" id="NF004314">
    <property type="entry name" value="PRK05710.1-3"/>
    <property type="match status" value="1"/>
</dbReference>
<dbReference type="EC" id="6.1.1.-" evidence="7"/>
<feature type="binding site" evidence="7">
    <location>
        <position position="116"/>
    </location>
    <ligand>
        <name>Zn(2+)</name>
        <dbReference type="ChEBI" id="CHEBI:29105"/>
    </ligand>
</feature>
<feature type="binding site" evidence="7">
    <location>
        <begin position="8"/>
        <end position="12"/>
    </location>
    <ligand>
        <name>L-glutamate</name>
        <dbReference type="ChEBI" id="CHEBI:29985"/>
    </ligand>
</feature>
<dbReference type="HAMAP" id="MF_01428">
    <property type="entry name" value="Glu_Q_tRNA_synth"/>
    <property type="match status" value="1"/>
</dbReference>
<comment type="function">
    <text evidence="7">Catalyzes the tRNA-independent activation of glutamate in presence of ATP and the subsequent transfer of glutamate onto a tRNA(Asp). Glutamate is transferred on the 2-amino-5-(4,5-dihydroxy-2-cyclopenten-1-yl) moiety of the queuosine in the wobble position of the QUC anticodon.</text>
</comment>
<reference evidence="10 11" key="1">
    <citation type="submission" date="2024-09" db="EMBL/GenBank/DDBJ databases">
        <authorList>
            <person name="Sun Q."/>
            <person name="Mori K."/>
        </authorList>
    </citation>
    <scope>NUCLEOTIDE SEQUENCE [LARGE SCALE GENOMIC DNA]</scope>
    <source>
        <strain evidence="10 11">ATCC 51285</strain>
    </source>
</reference>
<feature type="binding site" evidence="7">
    <location>
        <position position="120"/>
    </location>
    <ligand>
        <name>Zn(2+)</name>
        <dbReference type="ChEBI" id="CHEBI:29105"/>
    </ligand>
</feature>
<dbReference type="InterPro" id="IPR049940">
    <property type="entry name" value="GluQ/Sye"/>
</dbReference>
<name>A0ABV5ZBM1_9GAMM</name>
<feature type="short sequence motif" description="'KMSKS' region" evidence="7">
    <location>
        <begin position="231"/>
        <end position="235"/>
    </location>
</feature>
<dbReference type="PANTHER" id="PTHR43311">
    <property type="entry name" value="GLUTAMATE--TRNA LIGASE"/>
    <property type="match status" value="1"/>
</dbReference>
<sequence length="298" mass="33620">MPTSYRGRFAPSPTGPLHFGSLLAALASYLDAKAHQGHWLVRIEDLDPPREIAGASDAILRTLEAFGLHWDERPLYQSQRLARYQQVLEQLQQQGLVYPCQCSRSQLQHRQAHPCYDGFCRRHPPSTTSQPWAYRLWVSDAYYSIEDRIQGHYGQSLRQEVGDFVIKRKEGFFAYQLAVVVDDFDQGISHIVRGSDLLDSTPRQCYLQQLLMAPQPSYAHIPVITNAQGQKLSKQTFAPALNPQQVSTLTAQALAMLSHPLPPALESAPVAEQLAYAQTHWRTERLPARLSFATPYGV</sequence>
<dbReference type="GO" id="GO:0016874">
    <property type="term" value="F:ligase activity"/>
    <property type="evidence" value="ECO:0007669"/>
    <property type="project" value="UniProtKB-KW"/>
</dbReference>
<comment type="caution">
    <text evidence="10">The sequence shown here is derived from an EMBL/GenBank/DDBJ whole genome shotgun (WGS) entry which is preliminary data.</text>
</comment>
<comment type="similarity">
    <text evidence="7">Belongs to the class-I aminoacyl-tRNA synthetase family. GluQ subfamily.</text>
</comment>
<dbReference type="RefSeq" id="WP_027312078.1">
    <property type="nucleotide sequence ID" value="NZ_JAUESS010000003.1"/>
</dbReference>
<organism evidence="10 11">
    <name type="scientific">Balneatrix alpica</name>
    <dbReference type="NCBI Taxonomy" id="75684"/>
    <lineage>
        <taxon>Bacteria</taxon>
        <taxon>Pseudomonadati</taxon>
        <taxon>Pseudomonadota</taxon>
        <taxon>Gammaproteobacteria</taxon>
        <taxon>Oceanospirillales</taxon>
        <taxon>Balneatrichaceae</taxon>
        <taxon>Balneatrix</taxon>
    </lineage>
</organism>
<evidence type="ECO:0000256" key="3">
    <source>
        <dbReference type="ARBA" id="ARBA00022741"/>
    </source>
</evidence>
<feature type="binding site" evidence="7">
    <location>
        <position position="44"/>
    </location>
    <ligand>
        <name>L-glutamate</name>
        <dbReference type="ChEBI" id="CHEBI:29985"/>
    </ligand>
</feature>
<dbReference type="InterPro" id="IPR020058">
    <property type="entry name" value="Glu/Gln-tRNA-synth_Ib_cat-dom"/>
</dbReference>
<evidence type="ECO:0000256" key="2">
    <source>
        <dbReference type="ARBA" id="ARBA00022723"/>
    </source>
</evidence>
<comment type="cofactor">
    <cofactor evidence="7">
        <name>Zn(2+)</name>
        <dbReference type="ChEBI" id="CHEBI:29105"/>
    </cofactor>
    <text evidence="7">Binds 1 zinc ion per subunit.</text>
</comment>
<dbReference type="PANTHER" id="PTHR43311:SF1">
    <property type="entry name" value="GLUTAMYL-Q TRNA(ASP) SYNTHETASE"/>
    <property type="match status" value="1"/>
</dbReference>
<evidence type="ECO:0000256" key="8">
    <source>
        <dbReference type="RuleBase" id="RU363037"/>
    </source>
</evidence>
<keyword evidence="3 7" id="KW-0547">Nucleotide-binding</keyword>
<dbReference type="Proteomes" id="UP001589628">
    <property type="component" value="Unassembled WGS sequence"/>
</dbReference>
<feature type="domain" description="Glutamyl/glutaminyl-tRNA synthetase class Ib catalytic" evidence="9">
    <location>
        <begin position="6"/>
        <end position="252"/>
    </location>
</feature>
<gene>
    <name evidence="10" type="primary">gluQRS</name>
    <name evidence="7" type="synonym">gluQ</name>
    <name evidence="10" type="ORF">ACFFLH_09545</name>
</gene>
<dbReference type="SUPFAM" id="SSF52374">
    <property type="entry name" value="Nucleotidylyl transferase"/>
    <property type="match status" value="1"/>
</dbReference>